<dbReference type="Proteomes" id="UP001210261">
    <property type="component" value="Unassembled WGS sequence"/>
</dbReference>
<reference evidence="2 3" key="1">
    <citation type="submission" date="2023-01" db="EMBL/GenBank/DDBJ databases">
        <title>Description of Helicobacter ibis sp. nov. isolated from faecal droppings of black-faced ibis (Theristicus melanopis).</title>
        <authorList>
            <person name="Lopez-Cantillo M."/>
            <person name="Vidal-Veuthey B."/>
            <person name="Mella A."/>
            <person name="De La Haba R."/>
            <person name="Collado L."/>
        </authorList>
    </citation>
    <scope>NUCLEOTIDE SEQUENCE [LARGE SCALE GENOMIC DNA]</scope>
    <source>
        <strain evidence="2 3">A82</strain>
    </source>
</reference>
<feature type="chain" id="PRO_5045564114" description="Lipoprotein" evidence="1">
    <location>
        <begin position="19"/>
        <end position="150"/>
    </location>
</feature>
<protein>
    <recommendedName>
        <fullName evidence="4">Lipoprotein</fullName>
    </recommendedName>
</protein>
<keyword evidence="1" id="KW-0732">Signal</keyword>
<sequence>MRILTCFITLLFSLSFSACSISEHFTPIQNINNEKIDLKVTYNKDKSDIVLSDIIYTIERKIKLALVNNNNIEKVEFFITEFYNEAKEEHNPSASSSFSPRYLFRLHIIASSSNATKEYSRYYEIPTFSFNVKHDNRFDNFLEQIIRDFN</sequence>
<feature type="signal peptide" evidence="1">
    <location>
        <begin position="1"/>
        <end position="18"/>
    </location>
</feature>
<name>A0ABT4VDY1_9HELI</name>
<evidence type="ECO:0000313" key="2">
    <source>
        <dbReference type="EMBL" id="MDA3968893.1"/>
    </source>
</evidence>
<evidence type="ECO:0008006" key="4">
    <source>
        <dbReference type="Google" id="ProtNLM"/>
    </source>
</evidence>
<comment type="caution">
    <text evidence="2">The sequence shown here is derived from an EMBL/GenBank/DDBJ whole genome shotgun (WGS) entry which is preliminary data.</text>
</comment>
<dbReference type="PROSITE" id="PS51257">
    <property type="entry name" value="PROKAR_LIPOPROTEIN"/>
    <property type="match status" value="1"/>
</dbReference>
<dbReference type="EMBL" id="JAQHXR010000002">
    <property type="protein sequence ID" value="MDA3968893.1"/>
    <property type="molecule type" value="Genomic_DNA"/>
</dbReference>
<organism evidence="2 3">
    <name type="scientific">Helicobacter ibis</name>
    <dbReference type="NCBI Taxonomy" id="2962633"/>
    <lineage>
        <taxon>Bacteria</taxon>
        <taxon>Pseudomonadati</taxon>
        <taxon>Campylobacterota</taxon>
        <taxon>Epsilonproteobacteria</taxon>
        <taxon>Campylobacterales</taxon>
        <taxon>Helicobacteraceae</taxon>
        <taxon>Helicobacter</taxon>
    </lineage>
</organism>
<evidence type="ECO:0000256" key="1">
    <source>
        <dbReference type="SAM" id="SignalP"/>
    </source>
</evidence>
<evidence type="ECO:0000313" key="3">
    <source>
        <dbReference type="Proteomes" id="UP001210261"/>
    </source>
</evidence>
<accession>A0ABT4VDY1</accession>
<proteinExistence type="predicted"/>
<keyword evidence="3" id="KW-1185">Reference proteome</keyword>
<gene>
    <name evidence="2" type="ORF">PF021_04295</name>
</gene>
<dbReference type="RefSeq" id="WP_271021186.1">
    <property type="nucleotide sequence ID" value="NZ_JAQHXR010000002.1"/>
</dbReference>